<evidence type="ECO:0000259" key="3">
    <source>
        <dbReference type="PROSITE" id="PS51272"/>
    </source>
</evidence>
<dbReference type="Pfam" id="PF00395">
    <property type="entry name" value="SLH"/>
    <property type="match status" value="2"/>
</dbReference>
<dbReference type="EMBL" id="JAUHPX010000008">
    <property type="protein sequence ID" value="MDN4488881.1"/>
    <property type="molecule type" value="Genomic_DNA"/>
</dbReference>
<dbReference type="Pfam" id="PF13205">
    <property type="entry name" value="Big_5"/>
    <property type="match status" value="1"/>
</dbReference>
<evidence type="ECO:0000256" key="2">
    <source>
        <dbReference type="SAM" id="SignalP"/>
    </source>
</evidence>
<dbReference type="Pfam" id="PF00932">
    <property type="entry name" value="LTD"/>
    <property type="match status" value="1"/>
</dbReference>
<feature type="domain" description="SLH" evidence="3">
    <location>
        <begin position="954"/>
        <end position="1015"/>
    </location>
</feature>
<dbReference type="PANTHER" id="PTHR42834">
    <property type="entry name" value="ENDONUCLEASE/EXONUCLEASE/PHOSPHATASE FAMILY PROTEIN (AFU_ORTHOLOGUE AFUA_3G09210)"/>
    <property type="match status" value="1"/>
</dbReference>
<reference evidence="5" key="1">
    <citation type="submission" date="2023-06" db="EMBL/GenBank/DDBJ databases">
        <title>Sysu t00039.</title>
        <authorList>
            <person name="Gao L."/>
            <person name="Fang B.-Z."/>
            <person name="Li W.-J."/>
        </authorList>
    </citation>
    <scope>NUCLEOTIDE SEQUENCE</scope>
    <source>
        <strain evidence="5">SYSU T00039</strain>
    </source>
</reference>
<dbReference type="PANTHER" id="PTHR42834:SF1">
    <property type="entry name" value="ENDONUCLEASE_EXONUCLEASE_PHOSPHATASE FAMILY PROTEIN (AFU_ORTHOLOGUE AFUA_3G09210)"/>
    <property type="match status" value="1"/>
</dbReference>
<dbReference type="PROSITE" id="PS51272">
    <property type="entry name" value="SLH"/>
    <property type="match status" value="2"/>
</dbReference>
<name>A0AAW7M7H2_9MICO</name>
<feature type="domain" description="LTD" evidence="4">
    <location>
        <begin position="16"/>
        <end position="147"/>
    </location>
</feature>
<evidence type="ECO:0000256" key="1">
    <source>
        <dbReference type="ARBA" id="ARBA00022729"/>
    </source>
</evidence>
<dbReference type="NCBIfam" id="NF033681">
    <property type="entry name" value="ExeM_NucH_DNase"/>
    <property type="match status" value="1"/>
</dbReference>
<keyword evidence="5" id="KW-0378">Hydrolase</keyword>
<evidence type="ECO:0000313" key="6">
    <source>
        <dbReference type="Proteomes" id="UP001172737"/>
    </source>
</evidence>
<dbReference type="InterPro" id="IPR001119">
    <property type="entry name" value="SLH_dom"/>
</dbReference>
<dbReference type="GO" id="GO:0004519">
    <property type="term" value="F:endonuclease activity"/>
    <property type="evidence" value="ECO:0007669"/>
    <property type="project" value="UniProtKB-KW"/>
</dbReference>
<dbReference type="PROSITE" id="PS51841">
    <property type="entry name" value="LTD"/>
    <property type="match status" value="1"/>
</dbReference>
<feature type="domain" description="SLH" evidence="3">
    <location>
        <begin position="1016"/>
        <end position="1073"/>
    </location>
</feature>
<gene>
    <name evidence="5" type="ORF">QQX10_11970</name>
</gene>
<proteinExistence type="predicted"/>
<dbReference type="Proteomes" id="UP001172737">
    <property type="component" value="Unassembled WGS sequence"/>
</dbReference>
<dbReference type="Gene3D" id="3.60.10.10">
    <property type="entry name" value="Endonuclease/exonuclease/phosphatase"/>
    <property type="match status" value="1"/>
</dbReference>
<protein>
    <submittedName>
        <fullName evidence="5">ExeM/NucH family extracellular endonuclease</fullName>
    </submittedName>
</protein>
<dbReference type="AlphaFoldDB" id="A0AAW7M7H2"/>
<dbReference type="InterPro" id="IPR036691">
    <property type="entry name" value="Endo/exonu/phosph_ase_sf"/>
</dbReference>
<keyword evidence="6" id="KW-1185">Reference proteome</keyword>
<comment type="caution">
    <text evidence="5">The sequence shown here is derived from an EMBL/GenBank/DDBJ whole genome shotgun (WGS) entry which is preliminary data.</text>
</comment>
<feature type="signal peptide" evidence="2">
    <location>
        <begin position="1"/>
        <end position="26"/>
    </location>
</feature>
<dbReference type="Pfam" id="PF03372">
    <property type="entry name" value="Exo_endo_phos"/>
    <property type="match status" value="1"/>
</dbReference>
<feature type="chain" id="PRO_5043510450" evidence="2">
    <location>
        <begin position="27"/>
        <end position="1073"/>
    </location>
</feature>
<keyword evidence="5" id="KW-0540">Nuclease</keyword>
<organism evidence="5 6">
    <name type="scientific">Demequina lignilytica</name>
    <dbReference type="NCBI Taxonomy" id="3051663"/>
    <lineage>
        <taxon>Bacteria</taxon>
        <taxon>Bacillati</taxon>
        <taxon>Actinomycetota</taxon>
        <taxon>Actinomycetes</taxon>
        <taxon>Micrococcales</taxon>
        <taxon>Demequinaceae</taxon>
        <taxon>Demequina</taxon>
    </lineage>
</organism>
<evidence type="ECO:0000313" key="5">
    <source>
        <dbReference type="EMBL" id="MDN4488881.1"/>
    </source>
</evidence>
<dbReference type="InterPro" id="IPR005135">
    <property type="entry name" value="Endo/exonuclease/phosphatase"/>
</dbReference>
<dbReference type="RefSeq" id="WP_301121018.1">
    <property type="nucleotide sequence ID" value="NZ_JAUHPX010000008.1"/>
</dbReference>
<dbReference type="InterPro" id="IPR032812">
    <property type="entry name" value="SbsA_Ig"/>
</dbReference>
<accession>A0AAW7M7H2</accession>
<dbReference type="InterPro" id="IPR047971">
    <property type="entry name" value="ExeM-like"/>
</dbReference>
<dbReference type="CDD" id="cd10283">
    <property type="entry name" value="MnuA_DNase1-like"/>
    <property type="match status" value="1"/>
</dbReference>
<sequence length="1073" mass="111868">MRRRITATALLGALAGSILVASPATADTPTDLFFSEYVEGSSGSNKAVEIFNGTGTDVDLAGYSVELYSNGRLESAGATSTLNLAGTVADGDVWVVANGSANPSILDVADVTSGVANFNGNDAVVLRHDGAIIDILGTLGDDTVWGADVSLQRGTTICTGSTTYVAGEWTDAGDMVHSGLGTHTTTCSGTVPVDAAPTVSGISPVDGALGVSTTVAPVVTFSEPVAVNDAFTLMCGSDDLAVTVTGGPTEYTVTPDAALALGAECTLSVEPTKVEDLDGDADQMAAAFESTFSVTEGVIPIGQIQGDSDISPYAGQVVSFEGVVVADHEGASPALRGFFVQSRDGEGDGDAATSEGIFVFNAGADEVSLGDEVAVTGTVSEYFGQTQVSYADVEVLATGATVTPAALALPFDSADEPEAYEGMLVTFEETLTVTEIYLLGRFNEVTVSGAGRLDQPSAVVSPGEDVIALQAANDLNKIKVDDGFDAQNLDPMGRGGDPLSADNTLRGGDTISGLTGVLTYTWAGSSASGNTWRVRPAAEEFVFDATNPRPTEAPEVGGDITVASFNVLNYFLTIDEGSDVCGPVGDEQGCRGADSVLELERQTAKLVQALLALDADVIGIMEMENSPGVEPLAALAAAMNEELGAEVYDYVDTGVVGTDTIRVGFLYDATTVAEEGAFAVLDSSVDARFDDDRNRPSIAQSFVDGEGEVLTVVANHWKSKSCTGATGLDADQGDGASCWNATRTAGAEALVDWLGTDPTGVDDPDVIVMGDLNSYGMEDPIQVLRDAGYVELGGGDYSYVYDGQWGSLDYSFASASMAEQVTGSAHFHINADEPSVLDYNTDYQTAEQIESLYAADMYRTSDHDPVLIGLSLGDTEEPTGPSGVTFRDISGVTGAEDFTAFFDEITWMGAVGISTGWKKSDGTYVFRPLAQASREAVAAFLYRLAGSPEFTAPTTPTFTDVTTSNPFYTEIEWMAAEGITTGWADGTYRPKSSISRDAVVVFLYRYLGVSGYTGPSTPTFSDVQPGSTYYTEIEWAAAAGITTGWSDGTFRPTAKITRDAIAAFLYRVAHATI</sequence>
<keyword evidence="5" id="KW-0255">Endonuclease</keyword>
<dbReference type="CDD" id="cd04486">
    <property type="entry name" value="YhcR_OBF_like"/>
    <property type="match status" value="1"/>
</dbReference>
<dbReference type="InterPro" id="IPR001322">
    <property type="entry name" value="Lamin_tail_dom"/>
</dbReference>
<keyword evidence="1 2" id="KW-0732">Signal</keyword>
<evidence type="ECO:0000259" key="4">
    <source>
        <dbReference type="PROSITE" id="PS51841"/>
    </source>
</evidence>
<dbReference type="SUPFAM" id="SSF56219">
    <property type="entry name" value="DNase I-like"/>
    <property type="match status" value="1"/>
</dbReference>